<protein>
    <submittedName>
        <fullName evidence="1">Uncharacterized protein</fullName>
    </submittedName>
</protein>
<gene>
    <name evidence="1" type="ORF">VP1G_04178</name>
</gene>
<keyword evidence="2" id="KW-1185">Reference proteome</keyword>
<evidence type="ECO:0000313" key="1">
    <source>
        <dbReference type="EMBL" id="KUI56898.1"/>
    </source>
</evidence>
<accession>A0A194UZ12</accession>
<sequence>MPDEGLIPSVQRAVRTGIGYAGDTAGNFVNANGRAIQDAAWVAGRRVDGVARSLSGSGKTAGKSVDNRGQAAGTYVQGASRGVGKQVEGYAGYAGRQVGAVGRRVDYARRGRHIAELAAPNDDTLLGSSAAGMVPVDFMP</sequence>
<dbReference type="OrthoDB" id="3791134at2759"/>
<dbReference type="EMBL" id="KN714693">
    <property type="protein sequence ID" value="KUI56898.1"/>
    <property type="molecule type" value="Genomic_DNA"/>
</dbReference>
<reference evidence="2" key="1">
    <citation type="submission" date="2014-12" db="EMBL/GenBank/DDBJ databases">
        <title>Genome Sequence of Valsa Canker Pathogens Uncovers a Specific Adaption of Colonization on Woody Bark.</title>
        <authorList>
            <person name="Yin Z."/>
            <person name="Liu H."/>
            <person name="Gao X."/>
            <person name="Li Z."/>
            <person name="Song N."/>
            <person name="Ke X."/>
            <person name="Dai Q."/>
            <person name="Wu Y."/>
            <person name="Sun Y."/>
            <person name="Xu J.-R."/>
            <person name="Kang Z.K."/>
            <person name="Wang L."/>
            <person name="Huang L."/>
        </authorList>
    </citation>
    <scope>NUCLEOTIDE SEQUENCE [LARGE SCALE GENOMIC DNA]</scope>
    <source>
        <strain evidence="2">SXYL134</strain>
    </source>
</reference>
<proteinExistence type="predicted"/>
<name>A0A194UZ12_CYTMA</name>
<dbReference type="Proteomes" id="UP000078576">
    <property type="component" value="Unassembled WGS sequence"/>
</dbReference>
<evidence type="ECO:0000313" key="2">
    <source>
        <dbReference type="Proteomes" id="UP000078576"/>
    </source>
</evidence>
<dbReference type="AlphaFoldDB" id="A0A194UZ12"/>
<organism evidence="1 2">
    <name type="scientific">Cytospora mali</name>
    <name type="common">Apple Valsa canker fungus</name>
    <name type="synonym">Valsa mali</name>
    <dbReference type="NCBI Taxonomy" id="578113"/>
    <lineage>
        <taxon>Eukaryota</taxon>
        <taxon>Fungi</taxon>
        <taxon>Dikarya</taxon>
        <taxon>Ascomycota</taxon>
        <taxon>Pezizomycotina</taxon>
        <taxon>Sordariomycetes</taxon>
        <taxon>Sordariomycetidae</taxon>
        <taxon>Diaporthales</taxon>
        <taxon>Cytosporaceae</taxon>
        <taxon>Cytospora</taxon>
    </lineage>
</organism>